<keyword evidence="3" id="KW-0808">Transferase</keyword>
<evidence type="ECO:0000313" key="10">
    <source>
        <dbReference type="Proteomes" id="UP001596174"/>
    </source>
</evidence>
<keyword evidence="2" id="KW-1003">Cell membrane</keyword>
<feature type="transmembrane region" description="Helical" evidence="8">
    <location>
        <begin position="314"/>
        <end position="331"/>
    </location>
</feature>
<accession>A0ABW1FX06</accession>
<comment type="subcellular location">
    <subcellularLocation>
        <location evidence="1">Cell membrane</location>
        <topology evidence="1">Multi-pass membrane protein</topology>
    </subcellularLocation>
</comment>
<evidence type="ECO:0000256" key="7">
    <source>
        <dbReference type="ARBA" id="ARBA00024033"/>
    </source>
</evidence>
<organism evidence="9 10">
    <name type="scientific">Streptacidiphilus monticola</name>
    <dbReference type="NCBI Taxonomy" id="2161674"/>
    <lineage>
        <taxon>Bacteria</taxon>
        <taxon>Bacillati</taxon>
        <taxon>Actinomycetota</taxon>
        <taxon>Actinomycetes</taxon>
        <taxon>Kitasatosporales</taxon>
        <taxon>Streptomycetaceae</taxon>
        <taxon>Streptacidiphilus</taxon>
    </lineage>
</organism>
<keyword evidence="4 8" id="KW-0812">Transmembrane</keyword>
<dbReference type="Pfam" id="PF09594">
    <property type="entry name" value="GT87"/>
    <property type="match status" value="1"/>
</dbReference>
<evidence type="ECO:0000256" key="8">
    <source>
        <dbReference type="SAM" id="Phobius"/>
    </source>
</evidence>
<dbReference type="Proteomes" id="UP001596174">
    <property type="component" value="Unassembled WGS sequence"/>
</dbReference>
<keyword evidence="10" id="KW-1185">Reference proteome</keyword>
<dbReference type="InterPro" id="IPR018584">
    <property type="entry name" value="GT87"/>
</dbReference>
<evidence type="ECO:0000256" key="4">
    <source>
        <dbReference type="ARBA" id="ARBA00022692"/>
    </source>
</evidence>
<reference evidence="10" key="1">
    <citation type="journal article" date="2019" name="Int. J. Syst. Evol. Microbiol.">
        <title>The Global Catalogue of Microorganisms (GCM) 10K type strain sequencing project: providing services to taxonomists for standard genome sequencing and annotation.</title>
        <authorList>
            <consortium name="The Broad Institute Genomics Platform"/>
            <consortium name="The Broad Institute Genome Sequencing Center for Infectious Disease"/>
            <person name="Wu L."/>
            <person name="Ma J."/>
        </authorList>
    </citation>
    <scope>NUCLEOTIDE SEQUENCE [LARGE SCALE GENOMIC DNA]</scope>
    <source>
        <strain evidence="10">JCM 4816</strain>
    </source>
</reference>
<gene>
    <name evidence="9" type="ORF">ACFP3V_04265</name>
</gene>
<name>A0ABW1FX06_9ACTN</name>
<evidence type="ECO:0000256" key="6">
    <source>
        <dbReference type="ARBA" id="ARBA00023136"/>
    </source>
</evidence>
<feature type="transmembrane region" description="Helical" evidence="8">
    <location>
        <begin position="120"/>
        <end position="137"/>
    </location>
</feature>
<keyword evidence="6 8" id="KW-0472">Membrane</keyword>
<feature type="transmembrane region" description="Helical" evidence="8">
    <location>
        <begin position="363"/>
        <end position="384"/>
    </location>
</feature>
<feature type="transmembrane region" description="Helical" evidence="8">
    <location>
        <begin position="265"/>
        <end position="283"/>
    </location>
</feature>
<evidence type="ECO:0000256" key="2">
    <source>
        <dbReference type="ARBA" id="ARBA00022475"/>
    </source>
</evidence>
<feature type="transmembrane region" description="Helical" evidence="8">
    <location>
        <begin position="23"/>
        <end position="41"/>
    </location>
</feature>
<proteinExistence type="inferred from homology"/>
<keyword evidence="5 8" id="KW-1133">Transmembrane helix</keyword>
<evidence type="ECO:0000256" key="1">
    <source>
        <dbReference type="ARBA" id="ARBA00004651"/>
    </source>
</evidence>
<evidence type="ECO:0000256" key="3">
    <source>
        <dbReference type="ARBA" id="ARBA00022679"/>
    </source>
</evidence>
<protein>
    <submittedName>
        <fullName evidence="9">Glycosyltransferase 87 family protein</fullName>
    </submittedName>
</protein>
<feature type="transmembrane region" description="Helical" evidence="8">
    <location>
        <begin position="166"/>
        <end position="186"/>
    </location>
</feature>
<comment type="similarity">
    <text evidence="7">Belongs to the glycosyltransferase 87 family.</text>
</comment>
<dbReference type="EMBL" id="JBHSQJ010000012">
    <property type="protein sequence ID" value="MFC5906432.1"/>
    <property type="molecule type" value="Genomic_DNA"/>
</dbReference>
<feature type="transmembrane region" description="Helical" evidence="8">
    <location>
        <begin position="89"/>
        <end position="113"/>
    </location>
</feature>
<feature type="transmembrane region" description="Helical" evidence="8">
    <location>
        <begin position="290"/>
        <end position="308"/>
    </location>
</feature>
<feature type="transmembrane region" description="Helical" evidence="8">
    <location>
        <begin position="338"/>
        <end position="357"/>
    </location>
</feature>
<feature type="transmembrane region" description="Helical" evidence="8">
    <location>
        <begin position="192"/>
        <end position="214"/>
    </location>
</feature>
<evidence type="ECO:0000313" key="9">
    <source>
        <dbReference type="EMBL" id="MFC5906432.1"/>
    </source>
</evidence>
<comment type="caution">
    <text evidence="9">The sequence shown here is derived from an EMBL/GenBank/DDBJ whole genome shotgun (WGS) entry which is preliminary data.</text>
</comment>
<dbReference type="RefSeq" id="WP_380579829.1">
    <property type="nucleotide sequence ID" value="NZ_JBHSQJ010000012.1"/>
</dbReference>
<sequence>MPDRASAPGALSALPVGRLLTPWGWWLATRTVLLLMVLGVLHVGLDVTSDVKVIYQGWAAVLRTGTFPLDDVTWQYPPLAALVIIAPSWLPWSYFASFLALLGICDAAAMGLLTRAARRGGATAGLWLWAAAVPLLGPTVYTRFDLAVTVLAMAALVFLSRRPRVAGVLIGLGTMIKVWPVVLLIAARRLRVLAGAAVSALVVAFGFAVFTVGAYSFMGFQGSRGIEVESVPAVPCYFASLLFGWPGRTQMHYGSLEFLGPGVPVLAALMPLLTLAGLGWLLWWRRRARGRFLAADAGLTALLLFTVTSRVLSPQYLIWLLGIAALCLCSPRTTQRTVALLLVPATVLTLLEFPLFFGELAKVTWWGALLVTARNGLLVAATVVSCRRLAAGR</sequence>
<evidence type="ECO:0000256" key="5">
    <source>
        <dbReference type="ARBA" id="ARBA00022989"/>
    </source>
</evidence>